<organism evidence="1">
    <name type="scientific">Human cytomegalovirus</name>
    <name type="common">HHV-5</name>
    <name type="synonym">Human herpesvirus 5</name>
    <dbReference type="NCBI Taxonomy" id="10359"/>
    <lineage>
        <taxon>Viruses</taxon>
        <taxon>Duplodnaviria</taxon>
        <taxon>Heunggongvirae</taxon>
        <taxon>Peploviricota</taxon>
        <taxon>Herviviricetes</taxon>
        <taxon>Herpesvirales</taxon>
        <taxon>Orthoherpesviridae</taxon>
        <taxon>Betaherpesvirinae</taxon>
        <taxon>Cytomegalovirus</taxon>
        <taxon>Cytomegalovirus humanbeta5</taxon>
    </lineage>
</organism>
<sequence length="472" mass="54574">MGKKEMIMVKGIPKIMLLISITFLLLSLINCNVLVNSKGTRRSWPYTVLSYRGKEILKKQKEDILKRLMSTSSDGYRFLMYPSQQKFHAIVISMDKFPQDYILAGPIRNDSITHMWFDFYSTQLRKPAKYVYSEYNHTAHKITLRPPPCGTVPSMNCLSEMLNVSKRNDTGEKGCGNFTTFNPMFFNVPRWNTKLYIGSNKVNVDSQTIYFLGLTALLLRYAQRNCTRSFYLVNAMSRNLFRVPKYINGTKLKNTMRKLKRKQALVKEQPQKKNKKSQSTTTPYLSYTTSTAFNVTTNVTYSATAAVTRVATSTTGYRPDSNFMKSIMATQLRDLATWVYTTLRYRNEPFCKPDRNRTAVSEFMKNTHVLIRNETPYTIYGTLDMSSLYYNETMSVENETASDNNETTPTSPSTRFQRTFIDPLWDYLDSLLFLDKIRNFSLQLPAYGNLTPPEHRRAANLSTLNSLSWWSQ</sequence>
<accession>A0A455R9W9</accession>
<proteinExistence type="predicted"/>
<organismHost>
    <name type="scientific">Homo sapiens</name>
    <name type="common">Human</name>
    <dbReference type="NCBI Taxonomy" id="9606"/>
</organismHost>
<dbReference type="Pfam" id="PF07982">
    <property type="entry name" value="Herpes_UL74"/>
    <property type="match status" value="1"/>
</dbReference>
<dbReference type="EMBL" id="LC425073">
    <property type="protein sequence ID" value="BBG55897.1"/>
    <property type="molecule type" value="Genomic_DNA"/>
</dbReference>
<protein>
    <submittedName>
        <fullName evidence="1">Glycoprotein O</fullName>
    </submittedName>
</protein>
<reference evidence="1" key="1">
    <citation type="submission" date="2018-09" db="EMBL/GenBank/DDBJ databases">
        <title>Identification of the targets to which the neutralizing antibodies react, among the HCMV glycoprotein complexes.</title>
        <authorList>
            <person name="Shibamura M."/>
            <person name="Yoshikawa T."/>
            <person name="Yamada S."/>
            <person name="Fukushi S."/>
            <person name="Saijo M."/>
        </authorList>
    </citation>
    <scope>NUCLEOTIDE SEQUENCE</scope>
    <source>
        <strain evidence="1">1612</strain>
    </source>
</reference>
<dbReference type="InterPro" id="IPR012564">
    <property type="entry name" value="Herpes_UL74"/>
</dbReference>
<evidence type="ECO:0000313" key="1">
    <source>
        <dbReference type="EMBL" id="BBG55897.1"/>
    </source>
</evidence>
<name>A0A455R9W9_HCMV</name>
<gene>
    <name evidence="1" type="primary">UL74</name>
</gene>